<keyword evidence="6 11" id="KW-0862">Zinc</keyword>
<comment type="caution">
    <text evidence="12">The sequence shown here is derived from an EMBL/GenBank/DDBJ whole genome shotgun (WGS) entry which is preliminary data.</text>
</comment>
<comment type="subcellular location">
    <subcellularLocation>
        <location evidence="1">Cytoplasm</location>
    </subcellularLocation>
</comment>
<organism evidence="12 13">
    <name type="scientific">Lacisediminihabitans changchengi</name>
    <dbReference type="NCBI Taxonomy" id="2787634"/>
    <lineage>
        <taxon>Bacteria</taxon>
        <taxon>Bacillati</taxon>
        <taxon>Actinomycetota</taxon>
        <taxon>Actinomycetes</taxon>
        <taxon>Micrococcales</taxon>
        <taxon>Microbacteriaceae</taxon>
        <taxon>Lacisediminihabitans</taxon>
    </lineage>
</organism>
<keyword evidence="13" id="KW-1185">Reference proteome</keyword>
<dbReference type="Pfam" id="PF01475">
    <property type="entry name" value="FUR"/>
    <property type="match status" value="1"/>
</dbReference>
<evidence type="ECO:0000256" key="6">
    <source>
        <dbReference type="ARBA" id="ARBA00022833"/>
    </source>
</evidence>
<evidence type="ECO:0000256" key="9">
    <source>
        <dbReference type="ARBA" id="ARBA00023125"/>
    </source>
</evidence>
<keyword evidence="10" id="KW-0804">Transcription</keyword>
<dbReference type="GO" id="GO:0005737">
    <property type="term" value="C:cytoplasm"/>
    <property type="evidence" value="ECO:0007669"/>
    <property type="project" value="UniProtKB-SubCell"/>
</dbReference>
<dbReference type="PANTHER" id="PTHR33202">
    <property type="entry name" value="ZINC UPTAKE REGULATION PROTEIN"/>
    <property type="match status" value="1"/>
</dbReference>
<name>A0A934W115_9MICO</name>
<evidence type="ECO:0000256" key="2">
    <source>
        <dbReference type="ARBA" id="ARBA00007957"/>
    </source>
</evidence>
<keyword evidence="4" id="KW-0678">Repressor</keyword>
<gene>
    <name evidence="12" type="ORF">IV501_02090</name>
</gene>
<dbReference type="Gene3D" id="3.30.1490.190">
    <property type="match status" value="1"/>
</dbReference>
<dbReference type="GO" id="GO:0045892">
    <property type="term" value="P:negative regulation of DNA-templated transcription"/>
    <property type="evidence" value="ECO:0007669"/>
    <property type="project" value="TreeGrafter"/>
</dbReference>
<evidence type="ECO:0000256" key="11">
    <source>
        <dbReference type="PIRSR" id="PIRSR602481-1"/>
    </source>
</evidence>
<accession>A0A934W115</accession>
<dbReference type="InterPro" id="IPR036388">
    <property type="entry name" value="WH-like_DNA-bd_sf"/>
</dbReference>
<sequence length="149" mass="16243">MQSTSHHDLREAGLRVTDGRVALLRSIEFAPHSNADTLWRMMRAQVPRISVQSVHNVLADLTAAGLLRRIEPAGSAALYERRIGDNHHHVVCSSCGAVADIDCVHGDAPCLTPGDAAGYTIQQAEVTFWGTCADCQKLTEREPLKKETT</sequence>
<evidence type="ECO:0000256" key="7">
    <source>
        <dbReference type="ARBA" id="ARBA00023004"/>
    </source>
</evidence>
<keyword evidence="3" id="KW-0963">Cytoplasm</keyword>
<dbReference type="GO" id="GO:0000976">
    <property type="term" value="F:transcription cis-regulatory region binding"/>
    <property type="evidence" value="ECO:0007669"/>
    <property type="project" value="TreeGrafter"/>
</dbReference>
<keyword evidence="9" id="KW-0238">DNA-binding</keyword>
<evidence type="ECO:0000256" key="1">
    <source>
        <dbReference type="ARBA" id="ARBA00004496"/>
    </source>
</evidence>
<dbReference type="EMBL" id="JAEPES010000001">
    <property type="protein sequence ID" value="MBK4346413.1"/>
    <property type="molecule type" value="Genomic_DNA"/>
</dbReference>
<keyword evidence="8" id="KW-0805">Transcription regulation</keyword>
<evidence type="ECO:0000256" key="5">
    <source>
        <dbReference type="ARBA" id="ARBA00022723"/>
    </source>
</evidence>
<feature type="binding site" evidence="11">
    <location>
        <position position="95"/>
    </location>
    <ligand>
        <name>Zn(2+)</name>
        <dbReference type="ChEBI" id="CHEBI:29105"/>
    </ligand>
</feature>
<evidence type="ECO:0000256" key="3">
    <source>
        <dbReference type="ARBA" id="ARBA00022490"/>
    </source>
</evidence>
<dbReference type="PANTHER" id="PTHR33202:SF18">
    <property type="entry name" value="TRANSCRIPTIONAL REGULATOR FURA"/>
    <property type="match status" value="1"/>
</dbReference>
<feature type="binding site" evidence="11">
    <location>
        <position position="132"/>
    </location>
    <ligand>
        <name>Zn(2+)</name>
        <dbReference type="ChEBI" id="CHEBI:29105"/>
    </ligand>
</feature>
<dbReference type="Gene3D" id="1.10.10.10">
    <property type="entry name" value="Winged helix-like DNA-binding domain superfamily/Winged helix DNA-binding domain"/>
    <property type="match status" value="1"/>
</dbReference>
<dbReference type="GO" id="GO:0003700">
    <property type="term" value="F:DNA-binding transcription factor activity"/>
    <property type="evidence" value="ECO:0007669"/>
    <property type="project" value="InterPro"/>
</dbReference>
<dbReference type="AlphaFoldDB" id="A0A934W115"/>
<protein>
    <submittedName>
        <fullName evidence="12">Transcriptional repressor</fullName>
    </submittedName>
</protein>
<dbReference type="CDD" id="cd07153">
    <property type="entry name" value="Fur_like"/>
    <property type="match status" value="1"/>
</dbReference>
<dbReference type="Proteomes" id="UP000636458">
    <property type="component" value="Unassembled WGS sequence"/>
</dbReference>
<comment type="similarity">
    <text evidence="2">Belongs to the Fur family.</text>
</comment>
<feature type="binding site" evidence="11">
    <location>
        <position position="135"/>
    </location>
    <ligand>
        <name>Zn(2+)</name>
        <dbReference type="ChEBI" id="CHEBI:29105"/>
    </ligand>
</feature>
<reference evidence="12" key="1">
    <citation type="submission" date="2021-01" db="EMBL/GenBank/DDBJ databases">
        <title>Lacisediminihabitans sp. nov. strain G11-30, isolated from Antarctic Soil.</title>
        <authorList>
            <person name="Li J."/>
        </authorList>
    </citation>
    <scope>NUCLEOTIDE SEQUENCE</scope>
    <source>
        <strain evidence="12">G11-30</strain>
    </source>
</reference>
<dbReference type="RefSeq" id="WP_200554745.1">
    <property type="nucleotide sequence ID" value="NZ_JAEPES010000001.1"/>
</dbReference>
<dbReference type="InterPro" id="IPR002481">
    <property type="entry name" value="FUR"/>
</dbReference>
<keyword evidence="7" id="KW-0408">Iron</keyword>
<evidence type="ECO:0000313" key="13">
    <source>
        <dbReference type="Proteomes" id="UP000636458"/>
    </source>
</evidence>
<proteinExistence type="inferred from homology"/>
<dbReference type="InterPro" id="IPR043135">
    <property type="entry name" value="Fur_C"/>
</dbReference>
<comment type="cofactor">
    <cofactor evidence="11">
        <name>Zn(2+)</name>
        <dbReference type="ChEBI" id="CHEBI:29105"/>
    </cofactor>
    <text evidence="11">Binds 1 zinc ion per subunit.</text>
</comment>
<evidence type="ECO:0000256" key="4">
    <source>
        <dbReference type="ARBA" id="ARBA00022491"/>
    </source>
</evidence>
<evidence type="ECO:0000256" key="10">
    <source>
        <dbReference type="ARBA" id="ARBA00023163"/>
    </source>
</evidence>
<dbReference type="SUPFAM" id="SSF46785">
    <property type="entry name" value="Winged helix' DNA-binding domain"/>
    <property type="match status" value="1"/>
</dbReference>
<keyword evidence="5 11" id="KW-0479">Metal-binding</keyword>
<dbReference type="InterPro" id="IPR036390">
    <property type="entry name" value="WH_DNA-bd_sf"/>
</dbReference>
<feature type="binding site" evidence="11">
    <location>
        <position position="92"/>
    </location>
    <ligand>
        <name>Zn(2+)</name>
        <dbReference type="ChEBI" id="CHEBI:29105"/>
    </ligand>
</feature>
<dbReference type="GO" id="GO:1900376">
    <property type="term" value="P:regulation of secondary metabolite biosynthetic process"/>
    <property type="evidence" value="ECO:0007669"/>
    <property type="project" value="TreeGrafter"/>
</dbReference>
<dbReference type="GO" id="GO:0008270">
    <property type="term" value="F:zinc ion binding"/>
    <property type="evidence" value="ECO:0007669"/>
    <property type="project" value="TreeGrafter"/>
</dbReference>
<evidence type="ECO:0000256" key="8">
    <source>
        <dbReference type="ARBA" id="ARBA00023015"/>
    </source>
</evidence>
<evidence type="ECO:0000313" key="12">
    <source>
        <dbReference type="EMBL" id="MBK4346413.1"/>
    </source>
</evidence>